<reference evidence="1 2" key="1">
    <citation type="submission" date="2018-07" db="EMBL/GenBank/DDBJ databases">
        <title>Section-level genome sequencing of Aspergillus section Nigri to investigate inter- and intra-species variation.</title>
        <authorList>
            <consortium name="DOE Joint Genome Institute"/>
            <person name="Vesth T.C."/>
            <person name="Nybo J.L."/>
            <person name="Theobald S."/>
            <person name="Frisvad J.C."/>
            <person name="Larsen T.O."/>
            <person name="Nielsen K.F."/>
            <person name="Hoof J.B."/>
            <person name="Brandl J."/>
            <person name="Salamov A."/>
            <person name="Riley R."/>
            <person name="Gladden J.M."/>
            <person name="Phatale P."/>
            <person name="Nielsen M.T."/>
            <person name="Lyhne E.K."/>
            <person name="Kogle M.E."/>
            <person name="Strasser K."/>
            <person name="McDonnell E."/>
            <person name="Barry K."/>
            <person name="Clum A."/>
            <person name="Chen C."/>
            <person name="Nolan M."/>
            <person name="Sandor L."/>
            <person name="Kuo A."/>
            <person name="Lipzen A."/>
            <person name="Hainaut M."/>
            <person name="Drula E."/>
            <person name="Tsang A."/>
            <person name="Magnuson J.K."/>
            <person name="Henrissat B."/>
            <person name="Wiebenga A."/>
            <person name="Simmons B.A."/>
            <person name="Makela M.R."/>
            <person name="De vries R.P."/>
            <person name="Grigoriev I.V."/>
            <person name="Mortensen U.H."/>
            <person name="Baker S.E."/>
            <person name="Andersen M.R."/>
        </authorList>
    </citation>
    <scope>NUCLEOTIDE SEQUENCE [LARGE SCALE GENOMIC DNA]</scope>
    <source>
        <strain evidence="1 2">ATCC 13496</strain>
    </source>
</reference>
<organism evidence="1 2">
    <name type="scientific">Aspergillus niger ATCC 13496</name>
    <dbReference type="NCBI Taxonomy" id="1353008"/>
    <lineage>
        <taxon>Eukaryota</taxon>
        <taxon>Fungi</taxon>
        <taxon>Dikarya</taxon>
        <taxon>Ascomycota</taxon>
        <taxon>Pezizomycotina</taxon>
        <taxon>Eurotiomycetes</taxon>
        <taxon>Eurotiomycetidae</taxon>
        <taxon>Eurotiales</taxon>
        <taxon>Aspergillaceae</taxon>
        <taxon>Aspergillus</taxon>
        <taxon>Aspergillus subgen. Circumdati</taxon>
    </lineage>
</organism>
<protein>
    <submittedName>
        <fullName evidence="1">Uncharacterized protein</fullName>
    </submittedName>
</protein>
<evidence type="ECO:0000313" key="2">
    <source>
        <dbReference type="Proteomes" id="UP000253845"/>
    </source>
</evidence>
<gene>
    <name evidence="1" type="ORF">M747DRAFT_319202</name>
</gene>
<name>A0A370BL11_ASPNG</name>
<dbReference type="VEuPathDB" id="FungiDB:M747DRAFT_319202"/>
<accession>A0A370BL11</accession>
<evidence type="ECO:0000313" key="1">
    <source>
        <dbReference type="EMBL" id="RDH14830.1"/>
    </source>
</evidence>
<sequence length="262" mass="27565">MRKREGGGPSPGPVFQSNRAAAAAAHSSTVPGRLALPGLHDKNPLWGLAGPGDAAREIWNVTCVQEKTVVEKAVKDSSEEGKNIEGKETVYLYRALCSVAIHTSMLAGSMSGVTRGCPVIPGRYPFQPQQHTVDHVVQDPGGSMIYSAVLGRVEATVFLADALLRPLMHGALSGASKPLFDVRRAVDNDGADRLGVSIRLSIDVGRDRWIDMESPSAATSGALMPRDNPTSCDGERSCDWGVGFATAGLFGFAPTLKGAGGR</sequence>
<dbReference type="EMBL" id="KZ851958">
    <property type="protein sequence ID" value="RDH14830.1"/>
    <property type="molecule type" value="Genomic_DNA"/>
</dbReference>
<dbReference type="AlphaFoldDB" id="A0A370BL11"/>
<proteinExistence type="predicted"/>
<dbReference type="Proteomes" id="UP000253845">
    <property type="component" value="Unassembled WGS sequence"/>
</dbReference>